<protein>
    <submittedName>
        <fullName evidence="1">Uncharacterized protein</fullName>
    </submittedName>
</protein>
<dbReference type="Proteomes" id="UP001500582">
    <property type="component" value="Unassembled WGS sequence"/>
</dbReference>
<comment type="caution">
    <text evidence="1">The sequence shown here is derived from an EMBL/GenBank/DDBJ whole genome shotgun (WGS) entry which is preliminary data.</text>
</comment>
<accession>A0ABP8GRE9</accession>
<gene>
    <name evidence="1" type="ORF">GCM10023149_33170</name>
</gene>
<organism evidence="1 2">
    <name type="scientific">Mucilaginibacter gynuensis</name>
    <dbReference type="NCBI Taxonomy" id="1302236"/>
    <lineage>
        <taxon>Bacteria</taxon>
        <taxon>Pseudomonadati</taxon>
        <taxon>Bacteroidota</taxon>
        <taxon>Sphingobacteriia</taxon>
        <taxon>Sphingobacteriales</taxon>
        <taxon>Sphingobacteriaceae</taxon>
        <taxon>Mucilaginibacter</taxon>
    </lineage>
</organism>
<proteinExistence type="predicted"/>
<evidence type="ECO:0000313" key="1">
    <source>
        <dbReference type="EMBL" id="GAA4328895.1"/>
    </source>
</evidence>
<reference evidence="2" key="1">
    <citation type="journal article" date="2019" name="Int. J. Syst. Evol. Microbiol.">
        <title>The Global Catalogue of Microorganisms (GCM) 10K type strain sequencing project: providing services to taxonomists for standard genome sequencing and annotation.</title>
        <authorList>
            <consortium name="The Broad Institute Genomics Platform"/>
            <consortium name="The Broad Institute Genome Sequencing Center for Infectious Disease"/>
            <person name="Wu L."/>
            <person name="Ma J."/>
        </authorList>
    </citation>
    <scope>NUCLEOTIDE SEQUENCE [LARGE SCALE GENOMIC DNA]</scope>
    <source>
        <strain evidence="2">JCM 17705</strain>
    </source>
</reference>
<keyword evidence="2" id="KW-1185">Reference proteome</keyword>
<evidence type="ECO:0000313" key="2">
    <source>
        <dbReference type="Proteomes" id="UP001500582"/>
    </source>
</evidence>
<dbReference type="EMBL" id="BAABFT010000009">
    <property type="protein sequence ID" value="GAA4328895.1"/>
    <property type="molecule type" value="Genomic_DNA"/>
</dbReference>
<sequence length="60" mass="6650">MERNGRKSRIGFQGAAKCIQQRLSLQPALSGSNASQGVQLQYYSDACKSLADMPDCKQQW</sequence>
<name>A0ABP8GRE9_9SPHI</name>